<keyword evidence="4" id="KW-1185">Reference proteome</keyword>
<dbReference type="InterPro" id="IPR013024">
    <property type="entry name" value="GGCT-like"/>
</dbReference>
<name>A0A1N7JNZ6_9PROT</name>
<dbReference type="CDD" id="cd06661">
    <property type="entry name" value="GGCT_like"/>
    <property type="match status" value="1"/>
</dbReference>
<dbReference type="GO" id="GO:0005737">
    <property type="term" value="C:cytoplasm"/>
    <property type="evidence" value="ECO:0007669"/>
    <property type="project" value="TreeGrafter"/>
</dbReference>
<dbReference type="Pfam" id="PF04752">
    <property type="entry name" value="ChaC"/>
    <property type="match status" value="1"/>
</dbReference>
<dbReference type="Proteomes" id="UP000185678">
    <property type="component" value="Unassembled WGS sequence"/>
</dbReference>
<dbReference type="GO" id="GO:0061928">
    <property type="term" value="F:glutathione specific gamma-glutamylcyclotransferase activity"/>
    <property type="evidence" value="ECO:0007669"/>
    <property type="project" value="UniProtKB-EC"/>
</dbReference>
<organism evidence="3 4">
    <name type="scientific">Insolitispirillum peregrinum</name>
    <dbReference type="NCBI Taxonomy" id="80876"/>
    <lineage>
        <taxon>Bacteria</taxon>
        <taxon>Pseudomonadati</taxon>
        <taxon>Pseudomonadota</taxon>
        <taxon>Alphaproteobacteria</taxon>
        <taxon>Rhodospirillales</taxon>
        <taxon>Novispirillaceae</taxon>
        <taxon>Insolitispirillum</taxon>
    </lineage>
</organism>
<dbReference type="SUPFAM" id="SSF110857">
    <property type="entry name" value="Gamma-glutamyl cyclotransferase-like"/>
    <property type="match status" value="1"/>
</dbReference>
<evidence type="ECO:0000313" key="3">
    <source>
        <dbReference type="EMBL" id="SIS50966.1"/>
    </source>
</evidence>
<keyword evidence="2" id="KW-0456">Lyase</keyword>
<dbReference type="InterPro" id="IPR006840">
    <property type="entry name" value="ChaC"/>
</dbReference>
<sequence length="210" mass="22990">MMPLCADGPGEKMSVPDQYQTVAEWRARHEPGDLWVFAYGSLMWRPGFSFVERVPAVLHGWHRSLCILSIQYRGTPEVPGLVLGLDRGGSCKGIAYRVAAGERQAAAEYLDGRELPSRCYLPRFAPIRLTDGRRVDSYVYVTDPAHPQYGGHLSAQRRLALLCQGRGEQGSSRDYLAQTVAQLAALGVRDGLLQRTLAAVDASLASGLSC</sequence>
<dbReference type="EC" id="4.3.2.7" evidence="1"/>
<dbReference type="PANTHER" id="PTHR12192">
    <property type="entry name" value="CATION TRANSPORT PROTEIN CHAC-RELATED"/>
    <property type="match status" value="1"/>
</dbReference>
<dbReference type="PANTHER" id="PTHR12192:SF2">
    <property type="entry name" value="GLUTATHIONE-SPECIFIC GAMMA-GLUTAMYLCYCLOTRANSFERASE 2"/>
    <property type="match status" value="1"/>
</dbReference>
<dbReference type="Gene3D" id="3.10.490.10">
    <property type="entry name" value="Gamma-glutamyl cyclotransferase-like"/>
    <property type="match status" value="1"/>
</dbReference>
<dbReference type="STRING" id="80876.SAMN05421779_102402"/>
<dbReference type="EMBL" id="FTOA01000002">
    <property type="protein sequence ID" value="SIS50966.1"/>
    <property type="molecule type" value="Genomic_DNA"/>
</dbReference>
<dbReference type="InterPro" id="IPR036568">
    <property type="entry name" value="GGCT-like_sf"/>
</dbReference>
<dbReference type="GO" id="GO:0006751">
    <property type="term" value="P:glutathione catabolic process"/>
    <property type="evidence" value="ECO:0007669"/>
    <property type="project" value="InterPro"/>
</dbReference>
<proteinExistence type="predicted"/>
<protein>
    <recommendedName>
        <fullName evidence="1">glutathione-specific gamma-glutamylcyclotransferase</fullName>
        <ecNumber evidence="1">4.3.2.7</ecNumber>
    </recommendedName>
</protein>
<gene>
    <name evidence="3" type="ORF">SAMN05421779_102402</name>
</gene>
<evidence type="ECO:0000256" key="1">
    <source>
        <dbReference type="ARBA" id="ARBA00012344"/>
    </source>
</evidence>
<dbReference type="AlphaFoldDB" id="A0A1N7JNZ6"/>
<reference evidence="3 4" key="1">
    <citation type="submission" date="2017-01" db="EMBL/GenBank/DDBJ databases">
        <authorList>
            <person name="Mah S.A."/>
            <person name="Swanson W.J."/>
            <person name="Moy G.W."/>
            <person name="Vacquier V.D."/>
        </authorList>
    </citation>
    <scope>NUCLEOTIDE SEQUENCE [LARGE SCALE GENOMIC DNA]</scope>
    <source>
        <strain evidence="3 4">DSM 11589</strain>
    </source>
</reference>
<accession>A0A1N7JNZ6</accession>
<evidence type="ECO:0000313" key="4">
    <source>
        <dbReference type="Proteomes" id="UP000185678"/>
    </source>
</evidence>
<evidence type="ECO:0000256" key="2">
    <source>
        <dbReference type="ARBA" id="ARBA00023239"/>
    </source>
</evidence>